<evidence type="ECO:0008006" key="3">
    <source>
        <dbReference type="Google" id="ProtNLM"/>
    </source>
</evidence>
<name>A0A2M9BUG0_9MICO</name>
<comment type="caution">
    <text evidence="1">The sequence shown here is derived from an EMBL/GenBank/DDBJ whole genome shotgun (WGS) entry which is preliminary data.</text>
</comment>
<dbReference type="PANTHER" id="PTHR30283:SF4">
    <property type="entry name" value="PEROXIDE STRESS RESISTANCE PROTEIN YAAA"/>
    <property type="match status" value="1"/>
</dbReference>
<dbReference type="EMBL" id="PGFB01000004">
    <property type="protein sequence ID" value="PJJ61579.1"/>
    <property type="molecule type" value="Genomic_DNA"/>
</dbReference>
<dbReference type="RefSeq" id="WP_100345301.1">
    <property type="nucleotide sequence ID" value="NZ_PGFB01000004.1"/>
</dbReference>
<proteinExistence type="predicted"/>
<accession>A0A2M9BUG0</accession>
<gene>
    <name evidence="1" type="ORF">CLV54_2525</name>
</gene>
<dbReference type="GO" id="GO:0005829">
    <property type="term" value="C:cytosol"/>
    <property type="evidence" value="ECO:0007669"/>
    <property type="project" value="TreeGrafter"/>
</dbReference>
<keyword evidence="2" id="KW-1185">Reference proteome</keyword>
<dbReference type="Proteomes" id="UP000230161">
    <property type="component" value="Unassembled WGS sequence"/>
</dbReference>
<sequence>MLVLLPPSETKRAGGDGPPLDLSSLSFPALTARRRAAVSALVELSRDEDAAVSALKLGPRLVDEVERNRTLRRTATMPAIDRFTGVLFDALDAGSLTSDARELARTSVVVHSALFGLLGALDPVPAYRLSADSRLRPGPRAAPRSLLSHWAAPVTKELAAVGGPILDLRSESYVALGPVPEGVESAYVRVVTDTGDGSGTRRALNHFNKAAKGRLVRDFLMNAVDFPSIDALLDWAALAGWNLQRTSPEELELVV</sequence>
<dbReference type="InterPro" id="IPR005583">
    <property type="entry name" value="YaaA"/>
</dbReference>
<dbReference type="AlphaFoldDB" id="A0A2M9BUG0"/>
<protein>
    <recommendedName>
        <fullName evidence="3">Peroxide stress protein YaaA</fullName>
    </recommendedName>
</protein>
<dbReference type="OrthoDB" id="3210767at2"/>
<evidence type="ECO:0000313" key="1">
    <source>
        <dbReference type="EMBL" id="PJJ61579.1"/>
    </source>
</evidence>
<dbReference type="PANTHER" id="PTHR30283">
    <property type="entry name" value="PEROXIDE STRESS RESPONSE PROTEIN YAAA"/>
    <property type="match status" value="1"/>
</dbReference>
<reference evidence="1 2" key="1">
    <citation type="submission" date="2017-11" db="EMBL/GenBank/DDBJ databases">
        <title>Genomic Encyclopedia of Archaeal and Bacterial Type Strains, Phase II (KMG-II): From Individual Species to Whole Genera.</title>
        <authorList>
            <person name="Goeker M."/>
        </authorList>
    </citation>
    <scope>NUCLEOTIDE SEQUENCE [LARGE SCALE GENOMIC DNA]</scope>
    <source>
        <strain evidence="1 2">DSM 25625</strain>
    </source>
</reference>
<dbReference type="Pfam" id="PF03883">
    <property type="entry name" value="H2O2_YaaD"/>
    <property type="match status" value="1"/>
</dbReference>
<organism evidence="1 2">
    <name type="scientific">Compostimonas suwonensis</name>
    <dbReference type="NCBI Taxonomy" id="1048394"/>
    <lineage>
        <taxon>Bacteria</taxon>
        <taxon>Bacillati</taxon>
        <taxon>Actinomycetota</taxon>
        <taxon>Actinomycetes</taxon>
        <taxon>Micrococcales</taxon>
        <taxon>Microbacteriaceae</taxon>
        <taxon>Compostimonas</taxon>
    </lineage>
</organism>
<evidence type="ECO:0000313" key="2">
    <source>
        <dbReference type="Proteomes" id="UP000230161"/>
    </source>
</evidence>
<dbReference type="GO" id="GO:0033194">
    <property type="term" value="P:response to hydroperoxide"/>
    <property type="evidence" value="ECO:0007669"/>
    <property type="project" value="TreeGrafter"/>
</dbReference>